<evidence type="ECO:0000256" key="1">
    <source>
        <dbReference type="SAM" id="MobiDB-lite"/>
    </source>
</evidence>
<dbReference type="InterPro" id="IPR024527">
    <property type="entry name" value="Eisosome1"/>
</dbReference>
<accession>A0A1V8T7W7</accession>
<feature type="compositionally biased region" description="Basic and acidic residues" evidence="1">
    <location>
        <begin position="963"/>
        <end position="976"/>
    </location>
</feature>
<feature type="region of interest" description="Disordered" evidence="1">
    <location>
        <begin position="625"/>
        <end position="688"/>
    </location>
</feature>
<gene>
    <name evidence="2" type="ORF">B0A48_07204</name>
</gene>
<feature type="compositionally biased region" description="Polar residues" evidence="1">
    <location>
        <begin position="123"/>
        <end position="133"/>
    </location>
</feature>
<dbReference type="OrthoDB" id="4070583at2759"/>
<dbReference type="Proteomes" id="UP000192596">
    <property type="component" value="Unassembled WGS sequence"/>
</dbReference>
<feature type="region of interest" description="Disordered" evidence="1">
    <location>
        <begin position="963"/>
        <end position="1003"/>
    </location>
</feature>
<feature type="region of interest" description="Disordered" evidence="1">
    <location>
        <begin position="277"/>
        <end position="296"/>
    </location>
</feature>
<feature type="region of interest" description="Disordered" evidence="1">
    <location>
        <begin position="335"/>
        <end position="399"/>
    </location>
</feature>
<name>A0A1V8T7W7_9PEZI</name>
<feature type="region of interest" description="Disordered" evidence="1">
    <location>
        <begin position="121"/>
        <end position="220"/>
    </location>
</feature>
<feature type="compositionally biased region" description="Polar residues" evidence="1">
    <location>
        <begin position="163"/>
        <end position="178"/>
    </location>
</feature>
<organism evidence="2 3">
    <name type="scientific">Cryoendolithus antarcticus</name>
    <dbReference type="NCBI Taxonomy" id="1507870"/>
    <lineage>
        <taxon>Eukaryota</taxon>
        <taxon>Fungi</taxon>
        <taxon>Dikarya</taxon>
        <taxon>Ascomycota</taxon>
        <taxon>Pezizomycotina</taxon>
        <taxon>Dothideomycetes</taxon>
        <taxon>Dothideomycetidae</taxon>
        <taxon>Cladosporiales</taxon>
        <taxon>Cladosporiaceae</taxon>
        <taxon>Cryoendolithus</taxon>
    </lineage>
</organism>
<feature type="compositionally biased region" description="Basic and acidic residues" evidence="1">
    <location>
        <begin position="496"/>
        <end position="568"/>
    </location>
</feature>
<reference evidence="3" key="1">
    <citation type="submission" date="2017-03" db="EMBL/GenBank/DDBJ databases">
        <title>Genomes of endolithic fungi from Antarctica.</title>
        <authorList>
            <person name="Coleine C."/>
            <person name="Masonjones S."/>
            <person name="Stajich J.E."/>
        </authorList>
    </citation>
    <scope>NUCLEOTIDE SEQUENCE [LARGE SCALE GENOMIC DNA]</scope>
    <source>
        <strain evidence="3">CCFEE 5527</strain>
    </source>
</reference>
<dbReference type="GO" id="GO:0070941">
    <property type="term" value="P:eisosome assembly"/>
    <property type="evidence" value="ECO:0007669"/>
    <property type="project" value="TreeGrafter"/>
</dbReference>
<feature type="compositionally biased region" description="Polar residues" evidence="1">
    <location>
        <begin position="843"/>
        <end position="862"/>
    </location>
</feature>
<feature type="compositionally biased region" description="Basic and acidic residues" evidence="1">
    <location>
        <begin position="440"/>
        <end position="463"/>
    </location>
</feature>
<dbReference type="Pfam" id="PF12757">
    <property type="entry name" value="Eisosome1"/>
    <property type="match status" value="1"/>
</dbReference>
<feature type="compositionally biased region" description="Low complexity" evidence="1">
    <location>
        <begin position="785"/>
        <end position="805"/>
    </location>
</feature>
<dbReference type="InParanoid" id="A0A1V8T7W7"/>
<keyword evidence="3" id="KW-1185">Reference proteome</keyword>
<evidence type="ECO:0008006" key="4">
    <source>
        <dbReference type="Google" id="ProtNLM"/>
    </source>
</evidence>
<feature type="compositionally biased region" description="Polar residues" evidence="1">
    <location>
        <begin position="187"/>
        <end position="214"/>
    </location>
</feature>
<dbReference type="STRING" id="1507870.A0A1V8T7W7"/>
<evidence type="ECO:0000313" key="2">
    <source>
        <dbReference type="EMBL" id="OQO07507.1"/>
    </source>
</evidence>
<feature type="compositionally biased region" description="Basic and acidic residues" evidence="1">
    <location>
        <begin position="660"/>
        <end position="670"/>
    </location>
</feature>
<feature type="compositionally biased region" description="Polar residues" evidence="1">
    <location>
        <begin position="277"/>
        <end position="286"/>
    </location>
</feature>
<feature type="compositionally biased region" description="Low complexity" evidence="1">
    <location>
        <begin position="903"/>
        <end position="912"/>
    </location>
</feature>
<dbReference type="PANTHER" id="PTHR28298">
    <property type="entry name" value="EISOSOME PROTEIN 1"/>
    <property type="match status" value="1"/>
</dbReference>
<dbReference type="EMBL" id="NAJO01000014">
    <property type="protein sequence ID" value="OQO07507.1"/>
    <property type="molecule type" value="Genomic_DNA"/>
</dbReference>
<dbReference type="PANTHER" id="PTHR28298:SF1">
    <property type="entry name" value="EISOSOME PROTEIN 1"/>
    <property type="match status" value="1"/>
</dbReference>
<feature type="region of interest" description="Disordered" evidence="1">
    <location>
        <begin position="1"/>
        <end position="28"/>
    </location>
</feature>
<dbReference type="AlphaFoldDB" id="A0A1V8T7W7"/>
<evidence type="ECO:0000313" key="3">
    <source>
        <dbReference type="Proteomes" id="UP000192596"/>
    </source>
</evidence>
<feature type="region of interest" description="Disordered" evidence="1">
    <location>
        <begin position="752"/>
        <end position="921"/>
    </location>
</feature>
<feature type="region of interest" description="Disordered" evidence="1">
    <location>
        <begin position="484"/>
        <end position="596"/>
    </location>
</feature>
<proteinExistence type="predicted"/>
<feature type="compositionally biased region" description="Basic and acidic residues" evidence="1">
    <location>
        <begin position="335"/>
        <end position="345"/>
    </location>
</feature>
<sequence length="1003" mass="106704">MASHAHAGEVPCPDPSAHEKQNKLSAQASTAALLATSHAKEDVLNRDGKLSSASAAASLKYARAQDLPSFPSSGNTSGSAGAAAMLAKDYKPKDIWHPEASEAGSRAALLAARDGGKLDLWQPSATKEGNSAANIAMKNKTLSPQLDRGYTPEGRSNALLAATMSQKQSRQRADSTPTAPADLYPDQANSAHNALNAATVSSRNSVRNRPNTATDGLGYNSPAMQAARVQNLGQNVSADMWGEHPPVEIEVSEKKHQDALRASAVSMAKQMYQLQNQKATTPNPAGNTGAEVAQSRSAAPYAPADLKSEALKYIHLQDAAHKLAQERLAKIDKEHENAKYREHYGYPDSQPSRSRLTMRSGRNRRRDSDAELDSDDEQTARRIRGQQSQLNTALGDVDAKKQAADRKALLAAAERNVQKSMNRMDDKVFQDTGKVSQTKMDEWAAKARQKAQAESDVRQENHGKTHIGGGKFMEQSEIEAIALARLKPTFDEINDTAEKKRARDEELRLEREELERNKRDKKTQEREEKDEAKKIKNEEKAAAKRAKEERKSVELADRRKSGEQKEHTSLLTRLASKRKSRNAKTGEAAAPVSAADEVVADPTVTTAEDAKPVVVAVPTVVEPAAAIDADDDDSDAALERVETAHTGHLTDAVPSPPRTRKPDLERHISKIESSGSSVSDWEDPEDEEDFIGPVAAEEGPSTVPVVHDEKEKDHHAGLPVVAAGASGIAAAQAAPDHDPAHAMEVAERVVSSPVTSAAEPVIIPGITADTKLDAAPAATDTKLDAAPATESTTTAPTTTAPTTSSKLQKSTDQKADRSTTTATTDEAPSKGIRGFFSKFRSGGPSTSSKVTKSDPTTTDTKASTSLSSGSSAPVTTGVVAPLATKSDAPASPSSFRRHRGDSDVSSLSSSGLDESDIEAGRTGRVARALKVGGGKGKEPLTAAAGTTGVVGTASGVEKVESNKTEQFEEARDHFDEGLAPAPAFAGQAKSHSPARETRFREEV</sequence>
<feature type="region of interest" description="Disordered" evidence="1">
    <location>
        <begin position="440"/>
        <end position="469"/>
    </location>
</feature>
<feature type="compositionally biased region" description="Basic and acidic residues" evidence="1">
    <location>
        <begin position="993"/>
        <end position="1003"/>
    </location>
</feature>
<comment type="caution">
    <text evidence="2">The sequence shown here is derived from an EMBL/GenBank/DDBJ whole genome shotgun (WGS) entry which is preliminary data.</text>
</comment>
<protein>
    <recommendedName>
        <fullName evidence="4">Eisosome protein 1</fullName>
    </recommendedName>
</protein>